<organism evidence="1 2">
    <name type="scientific">Methylophaga aminisulfidivorans MP</name>
    <dbReference type="NCBI Taxonomy" id="1026882"/>
    <lineage>
        <taxon>Bacteria</taxon>
        <taxon>Pseudomonadati</taxon>
        <taxon>Pseudomonadota</taxon>
        <taxon>Gammaproteobacteria</taxon>
        <taxon>Thiotrichales</taxon>
        <taxon>Piscirickettsiaceae</taxon>
        <taxon>Methylophaga</taxon>
    </lineage>
</organism>
<protein>
    <submittedName>
        <fullName evidence="1">Uncharacterized protein</fullName>
    </submittedName>
</protein>
<accession>F5T1U5</accession>
<reference evidence="1 2" key="1">
    <citation type="journal article" date="2011" name="J. Bacteriol.">
        <title>Draft genome sequence of Methylophaga aminisulfidivorans MP T.</title>
        <authorList>
            <person name="Han G.H."/>
            <person name="Kim W."/>
            <person name="Chun J."/>
            <person name="Kim S.W."/>
        </authorList>
    </citation>
    <scope>NUCLEOTIDE SEQUENCE [LARGE SCALE GENOMIC DNA]</scope>
    <source>
        <strain evidence="2">MP(T)</strain>
    </source>
</reference>
<comment type="caution">
    <text evidence="1">The sequence shown here is derived from an EMBL/GenBank/DDBJ whole genome shotgun (WGS) entry which is preliminary data.</text>
</comment>
<keyword evidence="2" id="KW-1185">Reference proteome</keyword>
<dbReference type="AlphaFoldDB" id="F5T1U5"/>
<evidence type="ECO:0000313" key="1">
    <source>
        <dbReference type="EMBL" id="EGL53237.1"/>
    </source>
</evidence>
<dbReference type="STRING" id="1026882.MAMP_00649"/>
<dbReference type="EMBL" id="AFIG01000003">
    <property type="protein sequence ID" value="EGL53237.1"/>
    <property type="molecule type" value="Genomic_DNA"/>
</dbReference>
<proteinExistence type="predicted"/>
<dbReference type="Proteomes" id="UP000003544">
    <property type="component" value="Unassembled WGS sequence"/>
</dbReference>
<name>F5T1U5_9GAMM</name>
<evidence type="ECO:0000313" key="2">
    <source>
        <dbReference type="Proteomes" id="UP000003544"/>
    </source>
</evidence>
<sequence>MYVESNVLVSTEHYPALENYSLLWLAGKKNPSDRYSSFALDFKKADPICFPCPNK</sequence>
<gene>
    <name evidence="1" type="ORF">MAMP_00649</name>
</gene>